<feature type="compositionally biased region" description="Polar residues" evidence="1">
    <location>
        <begin position="34"/>
        <end position="43"/>
    </location>
</feature>
<organism evidence="3 4">
    <name type="scientific">Filobasidium floriforme</name>
    <dbReference type="NCBI Taxonomy" id="5210"/>
    <lineage>
        <taxon>Eukaryota</taxon>
        <taxon>Fungi</taxon>
        <taxon>Dikarya</taxon>
        <taxon>Basidiomycota</taxon>
        <taxon>Agaricomycotina</taxon>
        <taxon>Tremellomycetes</taxon>
        <taxon>Filobasidiales</taxon>
        <taxon>Filobasidiaceae</taxon>
        <taxon>Filobasidium</taxon>
    </lineage>
</organism>
<comment type="caution">
    <text evidence="3">The sequence shown here is derived from an EMBL/GenBank/DDBJ whole genome shotgun (WGS) entry which is preliminary data.</text>
</comment>
<keyword evidence="2" id="KW-1133">Transmembrane helix</keyword>
<protein>
    <submittedName>
        <fullName evidence="3">Uncharacterized protein</fullName>
    </submittedName>
</protein>
<feature type="region of interest" description="Disordered" evidence="1">
    <location>
        <begin position="1"/>
        <end position="85"/>
    </location>
</feature>
<evidence type="ECO:0000313" key="4">
    <source>
        <dbReference type="Proteomes" id="UP000812966"/>
    </source>
</evidence>
<dbReference type="EMBL" id="JABELV010000285">
    <property type="protein sequence ID" value="KAG7527455.1"/>
    <property type="molecule type" value="Genomic_DNA"/>
</dbReference>
<feature type="compositionally biased region" description="Polar residues" evidence="1">
    <location>
        <begin position="1"/>
        <end position="22"/>
    </location>
</feature>
<keyword evidence="2" id="KW-0812">Transmembrane</keyword>
<evidence type="ECO:0000256" key="2">
    <source>
        <dbReference type="SAM" id="Phobius"/>
    </source>
</evidence>
<keyword evidence="4" id="KW-1185">Reference proteome</keyword>
<sequence>MSNSKLQPGRTGHQQSRSNLHQSHGIAPPPIKFPSSSTSSVAQTPPHYTDNDFSDVESGEQNASSGERAPLFRTGHHDGEGRPGLPKLSRECLWSEFKCYGSYIFPVLLVFGVLAVGIALIVYYTVRR</sequence>
<dbReference type="Proteomes" id="UP000812966">
    <property type="component" value="Unassembled WGS sequence"/>
</dbReference>
<accession>A0A8K0NMK2</accession>
<evidence type="ECO:0000313" key="3">
    <source>
        <dbReference type="EMBL" id="KAG7527455.1"/>
    </source>
</evidence>
<feature type="transmembrane region" description="Helical" evidence="2">
    <location>
        <begin position="103"/>
        <end position="126"/>
    </location>
</feature>
<proteinExistence type="predicted"/>
<name>A0A8K0NMK2_9TREE</name>
<gene>
    <name evidence="3" type="ORF">FFLO_06912</name>
</gene>
<evidence type="ECO:0000256" key="1">
    <source>
        <dbReference type="SAM" id="MobiDB-lite"/>
    </source>
</evidence>
<reference evidence="3" key="1">
    <citation type="submission" date="2020-04" db="EMBL/GenBank/DDBJ databases">
        <title>Analysis of mating type loci in Filobasidium floriforme.</title>
        <authorList>
            <person name="Nowrousian M."/>
        </authorList>
    </citation>
    <scope>NUCLEOTIDE SEQUENCE</scope>
    <source>
        <strain evidence="3">CBS 6242</strain>
    </source>
</reference>
<dbReference type="AlphaFoldDB" id="A0A8K0NMK2"/>
<keyword evidence="2" id="KW-0472">Membrane</keyword>